<evidence type="ECO:0000313" key="2">
    <source>
        <dbReference type="EMBL" id="VBB32603.1"/>
    </source>
</evidence>
<protein>
    <submittedName>
        <fullName evidence="2">Uncharacterized protein</fullName>
    </submittedName>
</protein>
<keyword evidence="3" id="KW-1185">Reference proteome</keyword>
<dbReference type="AlphaFoldDB" id="A0A498SRC2"/>
<feature type="region of interest" description="Disordered" evidence="1">
    <location>
        <begin position="582"/>
        <end position="605"/>
    </location>
</feature>
<feature type="non-terminal residue" evidence="2">
    <location>
        <position position="1"/>
    </location>
</feature>
<evidence type="ECO:0000256" key="1">
    <source>
        <dbReference type="SAM" id="MobiDB-lite"/>
    </source>
</evidence>
<name>A0A498SRC2_ACAVI</name>
<accession>A0A498SRC2</accession>
<dbReference type="OrthoDB" id="5884310at2759"/>
<evidence type="ECO:0000313" key="3">
    <source>
        <dbReference type="Proteomes" id="UP000276991"/>
    </source>
</evidence>
<gene>
    <name evidence="2" type="ORF">NAV_LOCUS7394</name>
</gene>
<sequence>KKRTYNNNLQYGASKDKIEEILRIVKNEHIVSIGRSSSSISDLSLKSADLLSDSNSTRSSDIVSPQQSSLLYNRDKCQKKPKTRKVWPNGGAEWFGKDILTSLKMDSTPFCNIQGPIHVKMKRNISRNKEHDFVINEKIEIIGEGHYNEQRIFATIEPHMTRQADGRNDDVLAETRHIVTLVENAIIIESQSRFSLCRQKMKILHFEAIETEKTAEILEDDSEFEEKMKKIVELKSDSSNDQNVIYSLSGPINIRCNQEIYIQPNSKLLKIYETIKLRANENENDPKELLYPSNRNACVKRFESSPCRCLQRIFIGKDIIQIVRGIRIRSENDVAEIYSTLDEKTEKIPECNIVGPLLVDTTEQYLRTKAGMIMTQEIIKIYGQNEFNEEKILATLIPVSKHSEVQKDLDFMPKMTSVADIGDGFVQIRVCRLFKTPDLILLGEKKMNYDVPDNVTFFKNRTNDKNEQIPITRIIKKNAQKYSLFGAINIKLKQWIRYRTSEAYSLREELELRCANTKSKANKELQMNSRQISNSSTQAIPLQVMEKIFVGQNVVRIVRDTQVTSSTFPEKSFEMIEYRRHQLKSSDDQRKQNESIDDFNSRREQ</sequence>
<organism evidence="2 3">
    <name type="scientific">Acanthocheilonema viteae</name>
    <name type="common">Filarial nematode worm</name>
    <name type="synonym">Dipetalonema viteae</name>
    <dbReference type="NCBI Taxonomy" id="6277"/>
    <lineage>
        <taxon>Eukaryota</taxon>
        <taxon>Metazoa</taxon>
        <taxon>Ecdysozoa</taxon>
        <taxon>Nematoda</taxon>
        <taxon>Chromadorea</taxon>
        <taxon>Rhabditida</taxon>
        <taxon>Spirurina</taxon>
        <taxon>Spiruromorpha</taxon>
        <taxon>Filarioidea</taxon>
        <taxon>Onchocercidae</taxon>
        <taxon>Acanthocheilonema</taxon>
    </lineage>
</organism>
<dbReference type="EMBL" id="UPTC01001814">
    <property type="protein sequence ID" value="VBB32603.1"/>
    <property type="molecule type" value="Genomic_DNA"/>
</dbReference>
<proteinExistence type="predicted"/>
<dbReference type="Proteomes" id="UP000276991">
    <property type="component" value="Unassembled WGS sequence"/>
</dbReference>
<reference evidence="2 3" key="1">
    <citation type="submission" date="2018-08" db="EMBL/GenBank/DDBJ databases">
        <authorList>
            <person name="Laetsch R D."/>
            <person name="Stevens L."/>
            <person name="Kumar S."/>
            <person name="Blaxter L. M."/>
        </authorList>
    </citation>
    <scope>NUCLEOTIDE SEQUENCE [LARGE SCALE GENOMIC DNA]</scope>
</reference>